<dbReference type="Proteomes" id="UP000547674">
    <property type="component" value="Unassembled WGS sequence"/>
</dbReference>
<sequence length="195" mass="21301">MNGDFSEYFNIIAAFAFILGGGNLLKIHLEKISRKKRGWGYSVVTIVGFLFVLLAGVFKIGNPEGLTGSVDTPGSWFAVSYDSFFTPLQSTMFSILAFFVASASYRAFRAKNTEATLLLTAALIILLGRTFVGYWLTAWMPESMYWATIPELSGWIMSVVNQAGQRAILIGIALGVISTSLKVILGIERSYLGGE</sequence>
<comment type="caution">
    <text evidence="2">The sequence shown here is derived from an EMBL/GenBank/DDBJ whole genome shotgun (WGS) entry which is preliminary data.</text>
</comment>
<feature type="transmembrane region" description="Helical" evidence="1">
    <location>
        <begin position="84"/>
        <end position="105"/>
    </location>
</feature>
<accession>A0A7Y2E9G1</accession>
<organism evidence="2 3">
    <name type="scientific">Eiseniibacteriota bacterium</name>
    <dbReference type="NCBI Taxonomy" id="2212470"/>
    <lineage>
        <taxon>Bacteria</taxon>
        <taxon>Candidatus Eiseniibacteriota</taxon>
    </lineage>
</organism>
<proteinExistence type="predicted"/>
<dbReference type="EMBL" id="JABDJR010000324">
    <property type="protein sequence ID" value="NNF06737.1"/>
    <property type="molecule type" value="Genomic_DNA"/>
</dbReference>
<dbReference type="AlphaFoldDB" id="A0A7Y2E9G1"/>
<reference evidence="2 3" key="1">
    <citation type="submission" date="2020-03" db="EMBL/GenBank/DDBJ databases">
        <title>Metabolic flexibility allows generalist bacteria to become dominant in a frequently disturbed ecosystem.</title>
        <authorList>
            <person name="Chen Y.-J."/>
            <person name="Leung P.M."/>
            <person name="Bay S.K."/>
            <person name="Hugenholtz P."/>
            <person name="Kessler A.J."/>
            <person name="Shelley G."/>
            <person name="Waite D.W."/>
            <person name="Cook P.L."/>
            <person name="Greening C."/>
        </authorList>
    </citation>
    <scope>NUCLEOTIDE SEQUENCE [LARGE SCALE GENOMIC DNA]</scope>
    <source>
        <strain evidence="2">SS_bin_28</strain>
    </source>
</reference>
<feature type="transmembrane region" description="Helical" evidence="1">
    <location>
        <begin position="39"/>
        <end position="58"/>
    </location>
</feature>
<keyword evidence="1" id="KW-0812">Transmembrane</keyword>
<evidence type="ECO:0000313" key="2">
    <source>
        <dbReference type="EMBL" id="NNF06737.1"/>
    </source>
</evidence>
<keyword evidence="1" id="KW-0472">Membrane</keyword>
<name>A0A7Y2E9G1_UNCEI</name>
<gene>
    <name evidence="2" type="ORF">HKN21_08250</name>
</gene>
<evidence type="ECO:0000313" key="3">
    <source>
        <dbReference type="Proteomes" id="UP000547674"/>
    </source>
</evidence>
<feature type="transmembrane region" description="Helical" evidence="1">
    <location>
        <begin position="6"/>
        <end position="27"/>
    </location>
</feature>
<feature type="transmembrane region" description="Helical" evidence="1">
    <location>
        <begin position="167"/>
        <end position="187"/>
    </location>
</feature>
<keyword evidence="1" id="KW-1133">Transmembrane helix</keyword>
<evidence type="ECO:0000256" key="1">
    <source>
        <dbReference type="SAM" id="Phobius"/>
    </source>
</evidence>
<feature type="transmembrane region" description="Helical" evidence="1">
    <location>
        <begin position="117"/>
        <end position="137"/>
    </location>
</feature>
<protein>
    <submittedName>
        <fullName evidence="2">Uncharacterized protein</fullName>
    </submittedName>
</protein>